<proteinExistence type="predicted"/>
<organism evidence="1">
    <name type="scientific">Siphoviridae sp. ctDmR33</name>
    <dbReference type="NCBI Taxonomy" id="2825389"/>
    <lineage>
        <taxon>Viruses</taxon>
        <taxon>Duplodnaviria</taxon>
        <taxon>Heunggongvirae</taxon>
        <taxon>Uroviricota</taxon>
        <taxon>Caudoviricetes</taxon>
    </lineage>
</organism>
<reference evidence="1" key="1">
    <citation type="journal article" date="2021" name="Proc. Natl. Acad. Sci. U.S.A.">
        <title>A Catalog of Tens of Thousands of Viruses from Human Metagenomes Reveals Hidden Associations with Chronic Diseases.</title>
        <authorList>
            <person name="Tisza M.J."/>
            <person name="Buck C.B."/>
        </authorList>
    </citation>
    <scope>NUCLEOTIDE SEQUENCE</scope>
    <source>
        <strain evidence="1">CtDmR33</strain>
    </source>
</reference>
<name>A0A8S5UX69_9CAUD</name>
<sequence length="419" mass="47249">MLIHGRNANEIDYLYKYFRGIQPILEREKPVRPEITNRIVENHAYEIVRFKTGYMIGEPITYVQRGDGKADDVSALNDAMFEAEKASCDREIAQWMYICGLAARMIQPGSDKSIEIDAMDPRNTFCVYHAGFGHRPVMGVTFVLNQDKKRVFGVYTSTRYFEIIDGKLVREQVNTLGMIPIFEYELNPERMGAFEPVLPLLDALNNLTSNRVDDVEQFVQAFLKFVNCDIDEEGLAALAQLGAIKIKGEGADVERIDGELNQSQVQVLVDYCYEKILTICGVPSTTKGGTSTSDTGAAVIMRDGWQQAESNAREDEEMFKRSERKFLTLAIRILRNKGVLKLDMSDVDIKFSRRNTDNLLTKTQSLLHMLEAGIAPVVAIATCGLWNDPMDVSAQSAEFLRKWDYEDMVTDNADAVQTS</sequence>
<dbReference type="EMBL" id="BK016159">
    <property type="protein sequence ID" value="DAF98994.1"/>
    <property type="molecule type" value="Genomic_DNA"/>
</dbReference>
<dbReference type="InterPro" id="IPR021145">
    <property type="entry name" value="Portal_protein_SPP1_Gp6-like"/>
</dbReference>
<accession>A0A8S5UX69</accession>
<dbReference type="Pfam" id="PF05133">
    <property type="entry name" value="SPP1_portal"/>
    <property type="match status" value="1"/>
</dbReference>
<evidence type="ECO:0000313" key="1">
    <source>
        <dbReference type="EMBL" id="DAF98994.1"/>
    </source>
</evidence>
<protein>
    <submittedName>
        <fullName evidence="1">Portal</fullName>
    </submittedName>
</protein>